<evidence type="ECO:0000313" key="1">
    <source>
        <dbReference type="EMBL" id="GAF96688.1"/>
    </source>
</evidence>
<reference evidence="1" key="1">
    <citation type="journal article" date="2014" name="Front. Microbiol.">
        <title>High frequency of phylogenetically diverse reductive dehalogenase-homologous genes in deep subseafloor sedimentary metagenomes.</title>
        <authorList>
            <person name="Kawai M."/>
            <person name="Futagami T."/>
            <person name="Toyoda A."/>
            <person name="Takaki Y."/>
            <person name="Nishi S."/>
            <person name="Hori S."/>
            <person name="Arai W."/>
            <person name="Tsubouchi T."/>
            <person name="Morono Y."/>
            <person name="Uchiyama I."/>
            <person name="Ito T."/>
            <person name="Fujiyama A."/>
            <person name="Inagaki F."/>
            <person name="Takami H."/>
        </authorList>
    </citation>
    <scope>NUCLEOTIDE SEQUENCE</scope>
    <source>
        <strain evidence="1">Expedition CK06-06</strain>
    </source>
</reference>
<dbReference type="AlphaFoldDB" id="X0TSZ2"/>
<protein>
    <recommendedName>
        <fullName evidence="2">Adhesin domain-containing protein</fullName>
    </recommendedName>
</protein>
<organism evidence="1">
    <name type="scientific">marine sediment metagenome</name>
    <dbReference type="NCBI Taxonomy" id="412755"/>
    <lineage>
        <taxon>unclassified sequences</taxon>
        <taxon>metagenomes</taxon>
        <taxon>ecological metagenomes</taxon>
    </lineage>
</organism>
<gene>
    <name evidence="1" type="ORF">S01H1_32269</name>
</gene>
<comment type="caution">
    <text evidence="1">The sequence shown here is derived from an EMBL/GenBank/DDBJ whole genome shotgun (WGS) entry which is preliminary data.</text>
</comment>
<feature type="non-terminal residue" evidence="1">
    <location>
        <position position="1"/>
    </location>
</feature>
<evidence type="ECO:0008006" key="2">
    <source>
        <dbReference type="Google" id="ProtNLM"/>
    </source>
</evidence>
<accession>X0TSZ2</accession>
<proteinExistence type="predicted"/>
<dbReference type="EMBL" id="BARS01019967">
    <property type="protein sequence ID" value="GAF96688.1"/>
    <property type="molecule type" value="Genomic_DNA"/>
</dbReference>
<sequence>VALSQTIVEKTIKVKNQESVTLDFEFADEIKINGWDKNEIYVKVSVNINNNEDNDSFKMDVKENSSSVSFISEIENMDKISKNRVTIRKSDDGERTITYSNGWHIDLDIYFEVFVPKNMEINLETISGDIILTNVEGELDIETISGFIDLAIDKNAKASIKTSTISGSVYTNHDIRINRKNKDKKYNLILGRSPDFDLNGGGRSIKLETISGDIYIRK</sequence>
<name>X0TSZ2_9ZZZZ</name>